<dbReference type="GO" id="GO:0016020">
    <property type="term" value="C:membrane"/>
    <property type="evidence" value="ECO:0007669"/>
    <property type="project" value="UniProtKB-SubCell"/>
</dbReference>
<accession>A0A507ARJ2</accession>
<dbReference type="GO" id="GO:0071944">
    <property type="term" value="C:cell periphery"/>
    <property type="evidence" value="ECO:0007669"/>
    <property type="project" value="UniProtKB-ARBA"/>
</dbReference>
<keyword evidence="9" id="KW-1185">Reference proteome</keyword>
<dbReference type="RefSeq" id="XP_030995146.1">
    <property type="nucleotide sequence ID" value="XM_031140767.1"/>
</dbReference>
<dbReference type="STRING" id="1093900.A0A507ARJ2"/>
<dbReference type="InParanoid" id="A0A507ARJ2"/>
<evidence type="ECO:0000256" key="3">
    <source>
        <dbReference type="ARBA" id="ARBA00022989"/>
    </source>
</evidence>
<feature type="compositionally biased region" description="Low complexity" evidence="5">
    <location>
        <begin position="215"/>
        <end position="275"/>
    </location>
</feature>
<evidence type="ECO:0000256" key="4">
    <source>
        <dbReference type="ARBA" id="ARBA00023136"/>
    </source>
</evidence>
<name>A0A507ARJ2_9PEZI</name>
<keyword evidence="4 6" id="KW-0472">Membrane</keyword>
<evidence type="ECO:0000313" key="9">
    <source>
        <dbReference type="Proteomes" id="UP000319257"/>
    </source>
</evidence>
<evidence type="ECO:0000313" key="8">
    <source>
        <dbReference type="EMBL" id="TPX13435.1"/>
    </source>
</evidence>
<keyword evidence="2 6" id="KW-0812">Transmembrane</keyword>
<dbReference type="InterPro" id="IPR051694">
    <property type="entry name" value="Immunoregulatory_rcpt-like"/>
</dbReference>
<evidence type="ECO:0000256" key="6">
    <source>
        <dbReference type="SAM" id="Phobius"/>
    </source>
</evidence>
<dbReference type="AlphaFoldDB" id="A0A507ARJ2"/>
<evidence type="ECO:0000256" key="5">
    <source>
        <dbReference type="SAM" id="MobiDB-lite"/>
    </source>
</evidence>
<sequence>MTNSHIILRPPSLAALVFLAQLLDTSQAHLLPQATTTLPHHALNVVAIPPPPTAAPSPRQIRYRASRRRPQAAAAAAEDIFNTVCGYIGGDSALPATCSAGSHCVLDSEHGAIGCCPNGAASCTTGIFTGCVDFNSGAQSVVDPYVFTCAGSDVCYRNEFAGGFFQYGCGTASDLATSVVATASGITSTLPITSVSVQLTESPTSLATPTSIDPSTGTRSFTRSSASSTSSSSVSSTSGSSSTSTSSTTSSSTKPSSTSQTSSTATNEATSAPASGATESSGNGKNTGAIVGGVIGGLAGLVLFFVLGLYLWRRRKGNVRNGPGPGSDTQYISPMSGNQGFQALHSNQDTYETGMYPHGTTTEIRGGDGVQVPPHIPPAMQEYHQMSPYTTAAAGAATGAAAAGAYGAYSHDGSHSQPLGYEGDQVPLTREIDDFSAGFNHALERIDEHVPESGDLGEYSSSSGEHVNGTMSANNGGGPAGGGIGVAHTHYSGQGYGSIGSPGLDAADAPHEPYHDTQAEQPTSPFGSPGRPLWQQNRRYSRSPMWM</sequence>
<dbReference type="Proteomes" id="UP000319257">
    <property type="component" value="Unassembled WGS sequence"/>
</dbReference>
<gene>
    <name evidence="8" type="ORF">E0L32_006165</name>
</gene>
<feature type="transmembrane region" description="Helical" evidence="6">
    <location>
        <begin position="289"/>
        <end position="312"/>
    </location>
</feature>
<dbReference type="PANTHER" id="PTHR15549">
    <property type="entry name" value="PAIRED IMMUNOGLOBULIN-LIKE TYPE 2 RECEPTOR"/>
    <property type="match status" value="1"/>
</dbReference>
<organism evidence="8 9">
    <name type="scientific">Thyridium curvatum</name>
    <dbReference type="NCBI Taxonomy" id="1093900"/>
    <lineage>
        <taxon>Eukaryota</taxon>
        <taxon>Fungi</taxon>
        <taxon>Dikarya</taxon>
        <taxon>Ascomycota</taxon>
        <taxon>Pezizomycotina</taxon>
        <taxon>Sordariomycetes</taxon>
        <taxon>Sordariomycetidae</taxon>
        <taxon>Thyridiales</taxon>
        <taxon>Thyridiaceae</taxon>
        <taxon>Thyridium</taxon>
    </lineage>
</organism>
<keyword evidence="3 6" id="KW-1133">Transmembrane helix</keyword>
<feature type="region of interest" description="Disordered" evidence="5">
    <location>
        <begin position="497"/>
        <end position="547"/>
    </location>
</feature>
<feature type="chain" id="PRO_5021382867" evidence="7">
    <location>
        <begin position="29"/>
        <end position="547"/>
    </location>
</feature>
<feature type="signal peptide" evidence="7">
    <location>
        <begin position="1"/>
        <end position="28"/>
    </location>
</feature>
<comment type="subcellular location">
    <subcellularLocation>
        <location evidence="1">Membrane</location>
        <topology evidence="1">Single-pass membrane protein</topology>
    </subcellularLocation>
</comment>
<feature type="region of interest" description="Disordered" evidence="5">
    <location>
        <begin position="200"/>
        <end position="285"/>
    </location>
</feature>
<keyword evidence="7" id="KW-0732">Signal</keyword>
<evidence type="ECO:0000256" key="2">
    <source>
        <dbReference type="ARBA" id="ARBA00022692"/>
    </source>
</evidence>
<feature type="compositionally biased region" description="Polar residues" evidence="5">
    <location>
        <begin position="200"/>
        <end position="214"/>
    </location>
</feature>
<evidence type="ECO:0000256" key="1">
    <source>
        <dbReference type="ARBA" id="ARBA00004167"/>
    </source>
</evidence>
<dbReference type="PANTHER" id="PTHR15549:SF34">
    <property type="entry name" value="MID2 DOMAIN-CONTAINING PROTEIN"/>
    <property type="match status" value="1"/>
</dbReference>
<comment type="caution">
    <text evidence="8">The sequence shown here is derived from an EMBL/GenBank/DDBJ whole genome shotgun (WGS) entry which is preliminary data.</text>
</comment>
<dbReference type="GeneID" id="41973612"/>
<dbReference type="EMBL" id="SKBQ01000034">
    <property type="protein sequence ID" value="TPX13435.1"/>
    <property type="molecule type" value="Genomic_DNA"/>
</dbReference>
<feature type="compositionally biased region" description="Basic and acidic residues" evidence="5">
    <location>
        <begin position="508"/>
        <end position="518"/>
    </location>
</feature>
<reference evidence="8 9" key="1">
    <citation type="submission" date="2019-06" db="EMBL/GenBank/DDBJ databases">
        <title>Draft genome sequence of the filamentous fungus Phialemoniopsis curvata isolated from diesel fuel.</title>
        <authorList>
            <person name="Varaljay V.A."/>
            <person name="Lyon W.J."/>
            <person name="Crouch A.L."/>
            <person name="Drake C.E."/>
            <person name="Hollomon J.M."/>
            <person name="Nadeau L.J."/>
            <person name="Nunn H.S."/>
            <person name="Stevenson B.S."/>
            <person name="Bojanowski C.L."/>
            <person name="Crookes-Goodson W.J."/>
        </authorList>
    </citation>
    <scope>NUCLEOTIDE SEQUENCE [LARGE SCALE GENOMIC DNA]</scope>
    <source>
        <strain evidence="8 9">D216</strain>
    </source>
</reference>
<proteinExistence type="predicted"/>
<evidence type="ECO:0000256" key="7">
    <source>
        <dbReference type="SAM" id="SignalP"/>
    </source>
</evidence>
<protein>
    <submittedName>
        <fullName evidence="8">Uncharacterized protein</fullName>
    </submittedName>
</protein>
<dbReference type="OrthoDB" id="5386093at2759"/>